<keyword evidence="1" id="KW-0413">Isomerase</keyword>
<evidence type="ECO:0000313" key="1">
    <source>
        <dbReference type="EMBL" id="KZE81970.1"/>
    </source>
</evidence>
<accession>A0A163ZKW8</accession>
<organism evidence="1 3">
    <name type="scientific">Myroides marinus</name>
    <dbReference type="NCBI Taxonomy" id="703342"/>
    <lineage>
        <taxon>Bacteria</taxon>
        <taxon>Pseudomonadati</taxon>
        <taxon>Bacteroidota</taxon>
        <taxon>Flavobacteriia</taxon>
        <taxon>Flavobacteriales</taxon>
        <taxon>Flavobacteriaceae</taxon>
        <taxon>Myroides</taxon>
    </lineage>
</organism>
<dbReference type="EMBL" id="LQNU01000049">
    <property type="protein sequence ID" value="KZE81970.1"/>
    <property type="molecule type" value="Genomic_DNA"/>
</dbReference>
<dbReference type="RefSeq" id="WP_038984556.1">
    <property type="nucleotide sequence ID" value="NZ_FNYS01000043.1"/>
</dbReference>
<reference evidence="2 4" key="2">
    <citation type="submission" date="2016-10" db="EMBL/GenBank/DDBJ databases">
        <authorList>
            <person name="de Groot N.N."/>
        </authorList>
    </citation>
    <scope>NUCLEOTIDE SEQUENCE [LARGE SCALE GENOMIC DNA]</scope>
    <source>
        <strain evidence="2 4">DSM 23048</strain>
    </source>
</reference>
<dbReference type="GO" id="GO:0016853">
    <property type="term" value="F:isomerase activity"/>
    <property type="evidence" value="ECO:0007669"/>
    <property type="project" value="UniProtKB-KW"/>
</dbReference>
<evidence type="ECO:0000313" key="3">
    <source>
        <dbReference type="Proteomes" id="UP000076630"/>
    </source>
</evidence>
<dbReference type="OrthoDB" id="1202013at2"/>
<protein>
    <submittedName>
        <fullName evidence="1">DNA topoisomerase IV</fullName>
    </submittedName>
</protein>
<dbReference type="AlphaFoldDB" id="A0A163ZKW8"/>
<dbReference type="EMBL" id="FNYS01000043">
    <property type="protein sequence ID" value="SEJ43325.1"/>
    <property type="molecule type" value="Genomic_DNA"/>
</dbReference>
<dbReference type="Proteomes" id="UP000076630">
    <property type="component" value="Unassembled WGS sequence"/>
</dbReference>
<evidence type="ECO:0000313" key="4">
    <source>
        <dbReference type="Proteomes" id="UP000183077"/>
    </source>
</evidence>
<gene>
    <name evidence="1" type="ORF">AV926_07510</name>
    <name evidence="2" type="ORF">SAMN04488018_1436</name>
</gene>
<keyword evidence="3" id="KW-1185">Reference proteome</keyword>
<proteinExistence type="predicted"/>
<dbReference type="GeneID" id="82258894"/>
<name>A0A163ZKW8_9FLAO</name>
<dbReference type="PROSITE" id="PS51257">
    <property type="entry name" value="PROKAR_LIPOPROTEIN"/>
    <property type="match status" value="1"/>
</dbReference>
<reference evidence="1 3" key="1">
    <citation type="submission" date="2016-01" db="EMBL/GenBank/DDBJ databases">
        <title>Whole genome sequencing of Myroides marinus L41.</title>
        <authorList>
            <person name="Hong K.W."/>
        </authorList>
    </citation>
    <scope>NUCLEOTIDE SEQUENCE [LARGE SCALE GENOMIC DNA]</scope>
    <source>
        <strain evidence="1 3">L41</strain>
    </source>
</reference>
<dbReference type="Proteomes" id="UP000183077">
    <property type="component" value="Unassembled WGS sequence"/>
</dbReference>
<sequence length="127" mass="14624">MKTKLLYFLPLFFLLISCYNQERNCANFKTGKFEFVAEINGEKKVSTFVRTENLEIETFEGKTDSAAIRWVNDCEFVLEKLNPKTMADKKPVSIKIVTTNGDECTFEYGYVGDARRERGTIKKIADL</sequence>
<evidence type="ECO:0000313" key="2">
    <source>
        <dbReference type="EMBL" id="SEJ43325.1"/>
    </source>
</evidence>